<dbReference type="AlphaFoldDB" id="A0A9N9JXY3"/>
<evidence type="ECO:0000313" key="2">
    <source>
        <dbReference type="EMBL" id="CAG8798840.1"/>
    </source>
</evidence>
<evidence type="ECO:0000313" key="3">
    <source>
        <dbReference type="Proteomes" id="UP000789405"/>
    </source>
</evidence>
<keyword evidence="3" id="KW-1185">Reference proteome</keyword>
<feature type="non-terminal residue" evidence="2">
    <location>
        <position position="425"/>
    </location>
</feature>
<accession>A0A9N9JXY3</accession>
<dbReference type="PANTHER" id="PTHR46954:SF1">
    <property type="entry name" value="C2H2-TYPE DOMAIN-CONTAINING PROTEIN"/>
    <property type="match status" value="1"/>
</dbReference>
<organism evidence="2 3">
    <name type="scientific">Dentiscutata erythropus</name>
    <dbReference type="NCBI Taxonomy" id="1348616"/>
    <lineage>
        <taxon>Eukaryota</taxon>
        <taxon>Fungi</taxon>
        <taxon>Fungi incertae sedis</taxon>
        <taxon>Mucoromycota</taxon>
        <taxon>Glomeromycotina</taxon>
        <taxon>Glomeromycetes</taxon>
        <taxon>Diversisporales</taxon>
        <taxon>Gigasporaceae</taxon>
        <taxon>Dentiscutata</taxon>
    </lineage>
</organism>
<dbReference type="PANTHER" id="PTHR46954">
    <property type="entry name" value="C2H2-TYPE DOMAIN-CONTAINING PROTEIN"/>
    <property type="match status" value="1"/>
</dbReference>
<keyword evidence="1" id="KW-0175">Coiled coil</keyword>
<protein>
    <submittedName>
        <fullName evidence="2">27705_t:CDS:1</fullName>
    </submittedName>
</protein>
<gene>
    <name evidence="2" type="ORF">DERYTH_LOCUS22958</name>
</gene>
<feature type="coiled-coil region" evidence="1">
    <location>
        <begin position="12"/>
        <end position="40"/>
    </location>
</feature>
<dbReference type="OrthoDB" id="2433005at2759"/>
<sequence>LSSKALHKLEYHKQSQQKYKDQKKQKLQLIERQLKEADLNTQLVRPTGHPSLEEQQPGLLEAIVQIVFPDRQANERRPYLRLIPKWYSTEEGKRHVKTVPVKLLRSQNTARRSHEDTHFCAALIRNIKEMVLLLGSKNALVISQNNKAQIPLGLAAANKQGKYGQAEAVTYSGLTFIRIHSGKHDSSTAYSHGKDFDDLINEEKLHNYTTTNKQPKPVVVLISDGGPNENSRYRKTIQMMIEHFDKYNLDTIIVLKTNDEELEKHNFKAAADILTSIWEDTIINNYPVLVKYIDSPNKHYSPSEKSATWIEKHVMTCRYVTQVVKCDDPSLFINFKNYTRKCSRKESNLSVEAALDTQEFLVVYVHNYRHGEFLVSNESSETMWVEEEAVPEDVLEAYNQQVQVQEELVADKVLIVNWDTWKECE</sequence>
<dbReference type="Proteomes" id="UP000789405">
    <property type="component" value="Unassembled WGS sequence"/>
</dbReference>
<evidence type="ECO:0000256" key="1">
    <source>
        <dbReference type="SAM" id="Coils"/>
    </source>
</evidence>
<dbReference type="EMBL" id="CAJVPY010033328">
    <property type="protein sequence ID" value="CAG8798840.1"/>
    <property type="molecule type" value="Genomic_DNA"/>
</dbReference>
<comment type="caution">
    <text evidence="2">The sequence shown here is derived from an EMBL/GenBank/DDBJ whole genome shotgun (WGS) entry which is preliminary data.</text>
</comment>
<reference evidence="2" key="1">
    <citation type="submission" date="2021-06" db="EMBL/GenBank/DDBJ databases">
        <authorList>
            <person name="Kallberg Y."/>
            <person name="Tangrot J."/>
            <person name="Rosling A."/>
        </authorList>
    </citation>
    <scope>NUCLEOTIDE SEQUENCE</scope>
    <source>
        <strain evidence="2">MA453B</strain>
    </source>
</reference>
<name>A0A9N9JXY3_9GLOM</name>
<proteinExistence type="predicted"/>